<evidence type="ECO:0000313" key="1">
    <source>
        <dbReference type="EMBL" id="KAJ4462817.1"/>
    </source>
</evidence>
<dbReference type="PANTHER" id="PTHR46130">
    <property type="entry name" value="LAMGL DOMAIN-CONTAINING PROTEIN"/>
    <property type="match status" value="1"/>
</dbReference>
<dbReference type="Proteomes" id="UP001141327">
    <property type="component" value="Unassembled WGS sequence"/>
</dbReference>
<protein>
    <recommendedName>
        <fullName evidence="3">Peptidase M10 metallopeptidase domain-containing protein</fullName>
    </recommendedName>
</protein>
<proteinExistence type="predicted"/>
<dbReference type="SUPFAM" id="SSF55486">
    <property type="entry name" value="Metalloproteases ('zincins'), catalytic domain"/>
    <property type="match status" value="1"/>
</dbReference>
<dbReference type="InterPro" id="IPR024079">
    <property type="entry name" value="MetalloPept_cat_dom_sf"/>
</dbReference>
<accession>A0ABQ8UW57</accession>
<evidence type="ECO:0008006" key="3">
    <source>
        <dbReference type="Google" id="ProtNLM"/>
    </source>
</evidence>
<dbReference type="EMBL" id="JAPMOS010000001">
    <property type="protein sequence ID" value="KAJ4462817.1"/>
    <property type="molecule type" value="Genomic_DNA"/>
</dbReference>
<dbReference type="InterPro" id="IPR043543">
    <property type="entry name" value="PAPPA/PAPPA2"/>
</dbReference>
<keyword evidence="2" id="KW-1185">Reference proteome</keyword>
<dbReference type="PANTHER" id="PTHR46130:SF3">
    <property type="entry name" value="CHROMOSOME UNDETERMINED SCAFFOLD_33, WHOLE GENOME SHOTGUN SEQUENCE"/>
    <property type="match status" value="1"/>
</dbReference>
<comment type="caution">
    <text evidence="1">The sequence shown here is derived from an EMBL/GenBank/DDBJ whole genome shotgun (WGS) entry which is preliminary data.</text>
</comment>
<evidence type="ECO:0000313" key="2">
    <source>
        <dbReference type="Proteomes" id="UP001141327"/>
    </source>
</evidence>
<dbReference type="Gene3D" id="3.40.390.10">
    <property type="entry name" value="Collagenase (Catalytic Domain)"/>
    <property type="match status" value="1"/>
</dbReference>
<reference evidence="1" key="1">
    <citation type="journal article" date="2022" name="bioRxiv">
        <title>Genomics of Preaxostyla Flagellates Illuminates Evolutionary Transitions and the Path Towards Mitochondrial Loss.</title>
        <authorList>
            <person name="Novak L.V.F."/>
            <person name="Treitli S.C."/>
            <person name="Pyrih J."/>
            <person name="Halakuc P."/>
            <person name="Pipaliya S.V."/>
            <person name="Vacek V."/>
            <person name="Brzon O."/>
            <person name="Soukal P."/>
            <person name="Eme L."/>
            <person name="Dacks J.B."/>
            <person name="Karnkowska A."/>
            <person name="Elias M."/>
            <person name="Hampl V."/>
        </authorList>
    </citation>
    <scope>NUCLEOTIDE SEQUENCE</scope>
    <source>
        <strain evidence="1">RCP-MX</strain>
    </source>
</reference>
<sequence>MRLLLLLIPLALCSEFTPIIPTTNVEVKQYGWVTNEIEHHPRADGWCGTKSSSMANGCSNTVCDDPVLVQSYLDSLKNDQLDAVTLKYRVHYFCDAEGKNCPVTDEMNSDQLGVFNKGYSPLKLSFSAVAHPIAKPRFFGSDMLMCDPSQVGDGEADVDCLSVQTGYDGGDFMCQTPCNPSDPAVCTIRALATEECECFCADLTLCTSAMLADGQCHDECNWAQTQWSNGSCCFEGATKCRDPLSPYRNWYSTDDIKAEVADTPTDHFNVYLGRMPASSSLLGYATFPWDEQATAGTGGGLVFNLRNHAWGIFNQSEMIGITALHELGHALGLWHPFHHVSEWDSDEVSGNTKAAICAAPCFEHSPSWGTGDMIQDTPPTPINFLCTDPAPCSQSHNGWCSDCAGSPARPPPPTVSITLVSMTLVSMTLVSMTLVSMTHPRLHDLVSPVSMTPSP</sequence>
<organism evidence="1 2">
    <name type="scientific">Paratrimastix pyriformis</name>
    <dbReference type="NCBI Taxonomy" id="342808"/>
    <lineage>
        <taxon>Eukaryota</taxon>
        <taxon>Metamonada</taxon>
        <taxon>Preaxostyla</taxon>
        <taxon>Paratrimastigidae</taxon>
        <taxon>Paratrimastix</taxon>
    </lineage>
</organism>
<name>A0ABQ8UW57_9EUKA</name>
<gene>
    <name evidence="1" type="ORF">PAPYR_5</name>
</gene>